<evidence type="ECO:0000313" key="1">
    <source>
        <dbReference type="EMBL" id="MCH98308.1"/>
    </source>
</evidence>
<sequence length="66" mass="7113">MAAFVGAFAVVISAYFLHRKTLLQLLEFARIVADIVPTADGKENRNGPVTVRGIPAGLPQLHAIQE</sequence>
<evidence type="ECO:0000313" key="2">
    <source>
        <dbReference type="Proteomes" id="UP000265520"/>
    </source>
</evidence>
<accession>A0A392NGR9</accession>
<gene>
    <name evidence="1" type="ORF">A2U01_0019308</name>
</gene>
<protein>
    <submittedName>
        <fullName evidence="1">Uncharacterized protein</fullName>
    </submittedName>
</protein>
<dbReference type="EMBL" id="LXQA010037256">
    <property type="protein sequence ID" value="MCH98308.1"/>
    <property type="molecule type" value="Genomic_DNA"/>
</dbReference>
<keyword evidence="2" id="KW-1185">Reference proteome</keyword>
<comment type="caution">
    <text evidence="1">The sequence shown here is derived from an EMBL/GenBank/DDBJ whole genome shotgun (WGS) entry which is preliminary data.</text>
</comment>
<proteinExistence type="predicted"/>
<organism evidence="1 2">
    <name type="scientific">Trifolium medium</name>
    <dbReference type="NCBI Taxonomy" id="97028"/>
    <lineage>
        <taxon>Eukaryota</taxon>
        <taxon>Viridiplantae</taxon>
        <taxon>Streptophyta</taxon>
        <taxon>Embryophyta</taxon>
        <taxon>Tracheophyta</taxon>
        <taxon>Spermatophyta</taxon>
        <taxon>Magnoliopsida</taxon>
        <taxon>eudicotyledons</taxon>
        <taxon>Gunneridae</taxon>
        <taxon>Pentapetalae</taxon>
        <taxon>rosids</taxon>
        <taxon>fabids</taxon>
        <taxon>Fabales</taxon>
        <taxon>Fabaceae</taxon>
        <taxon>Papilionoideae</taxon>
        <taxon>50 kb inversion clade</taxon>
        <taxon>NPAAA clade</taxon>
        <taxon>Hologalegina</taxon>
        <taxon>IRL clade</taxon>
        <taxon>Trifolieae</taxon>
        <taxon>Trifolium</taxon>
    </lineage>
</organism>
<reference evidence="1 2" key="1">
    <citation type="journal article" date="2018" name="Front. Plant Sci.">
        <title>Red Clover (Trifolium pratense) and Zigzag Clover (T. medium) - A Picture of Genomic Similarities and Differences.</title>
        <authorList>
            <person name="Dluhosova J."/>
            <person name="Istvanek J."/>
            <person name="Nedelnik J."/>
            <person name="Repkova J."/>
        </authorList>
    </citation>
    <scope>NUCLEOTIDE SEQUENCE [LARGE SCALE GENOMIC DNA]</scope>
    <source>
        <strain evidence="2">cv. 10/8</strain>
        <tissue evidence="1">Leaf</tissue>
    </source>
</reference>
<dbReference type="Proteomes" id="UP000265520">
    <property type="component" value="Unassembled WGS sequence"/>
</dbReference>
<feature type="non-terminal residue" evidence="1">
    <location>
        <position position="66"/>
    </location>
</feature>
<dbReference type="AlphaFoldDB" id="A0A392NGR9"/>
<name>A0A392NGR9_9FABA</name>